<evidence type="ECO:0000313" key="2">
    <source>
        <dbReference type="EMBL" id="QHT03294.1"/>
    </source>
</evidence>
<organism evidence="2">
    <name type="scientific">viral metagenome</name>
    <dbReference type="NCBI Taxonomy" id="1070528"/>
    <lineage>
        <taxon>unclassified sequences</taxon>
        <taxon>metagenomes</taxon>
        <taxon>organismal metagenomes</taxon>
    </lineage>
</organism>
<keyword evidence="1" id="KW-1133">Transmembrane helix</keyword>
<proteinExistence type="predicted"/>
<dbReference type="AlphaFoldDB" id="A0A6C0CI13"/>
<name>A0A6C0CI13_9ZZZZ</name>
<feature type="transmembrane region" description="Helical" evidence="1">
    <location>
        <begin position="167"/>
        <end position="187"/>
    </location>
</feature>
<evidence type="ECO:0000256" key="1">
    <source>
        <dbReference type="SAM" id="Phobius"/>
    </source>
</evidence>
<feature type="transmembrane region" description="Helical" evidence="1">
    <location>
        <begin position="193"/>
        <end position="212"/>
    </location>
</feature>
<reference evidence="2" key="1">
    <citation type="journal article" date="2020" name="Nature">
        <title>Giant virus diversity and host interactions through global metagenomics.</title>
        <authorList>
            <person name="Schulz F."/>
            <person name="Roux S."/>
            <person name="Paez-Espino D."/>
            <person name="Jungbluth S."/>
            <person name="Walsh D.A."/>
            <person name="Denef V.J."/>
            <person name="McMahon K.D."/>
            <person name="Konstantinidis K.T."/>
            <person name="Eloe-Fadrosh E.A."/>
            <person name="Kyrpides N.C."/>
            <person name="Woyke T."/>
        </authorList>
    </citation>
    <scope>NUCLEOTIDE SEQUENCE</scope>
    <source>
        <strain evidence="2">GVMAG-M-3300020728-1</strain>
    </source>
</reference>
<keyword evidence="1" id="KW-0472">Membrane</keyword>
<dbReference type="EMBL" id="MN739409">
    <property type="protein sequence ID" value="QHT03294.1"/>
    <property type="molecule type" value="Genomic_DNA"/>
</dbReference>
<protein>
    <submittedName>
        <fullName evidence="2">Uncharacterized protein</fullName>
    </submittedName>
</protein>
<sequence length="282" mass="31083">MVWVYEEPLTSDERKVQKYLDKQLKKKAYTEQIVKLLTLYRYLKKHKFRSPKQIQEHFFYDKKHEKPIFDEETARQVYQGLKQKGGGEFPYSNEVAKRAGELLKRNDPTPISGIAENVLWVAEQPAELVKEMVGEGPYELASLGINGAIETGVSGVNGIATTLGGPIGFAIVGIFTGIAAAFGATLAMAQGDFAQAAVHIINFIPGIGAPILKAMNKLEKMGSKVDHYRGQIANIPLVGETISSVVPELSVPENPPAAAGKRFSTRRRKLTKCPKTRRNKCA</sequence>
<accession>A0A6C0CI13</accession>
<keyword evidence="1" id="KW-0812">Transmembrane</keyword>